<dbReference type="SUPFAM" id="SSF103473">
    <property type="entry name" value="MFS general substrate transporter"/>
    <property type="match status" value="2"/>
</dbReference>
<dbReference type="InterPro" id="IPR020846">
    <property type="entry name" value="MFS_dom"/>
</dbReference>
<dbReference type="EMBL" id="BOQN01000102">
    <property type="protein sequence ID" value="GIM95932.1"/>
    <property type="molecule type" value="Genomic_DNA"/>
</dbReference>
<comment type="subcellular location">
    <subcellularLocation>
        <location evidence="1">Cell membrane</location>
        <topology evidence="1">Multi-pass membrane protein</topology>
    </subcellularLocation>
</comment>
<dbReference type="PANTHER" id="PTHR42718:SF46">
    <property type="entry name" value="BLR6921 PROTEIN"/>
    <property type="match status" value="1"/>
</dbReference>
<dbReference type="Gene3D" id="1.20.1250.20">
    <property type="entry name" value="MFS general substrate transporter like domains"/>
    <property type="match status" value="2"/>
</dbReference>
<feature type="transmembrane region" description="Helical" evidence="7">
    <location>
        <begin position="139"/>
        <end position="159"/>
    </location>
</feature>
<dbReference type="Proteomes" id="UP000677082">
    <property type="component" value="Unassembled WGS sequence"/>
</dbReference>
<keyword evidence="10" id="KW-1185">Reference proteome</keyword>
<organism evidence="9 10">
    <name type="scientific">Paractinoplanes toevensis</name>
    <dbReference type="NCBI Taxonomy" id="571911"/>
    <lineage>
        <taxon>Bacteria</taxon>
        <taxon>Bacillati</taxon>
        <taxon>Actinomycetota</taxon>
        <taxon>Actinomycetes</taxon>
        <taxon>Micromonosporales</taxon>
        <taxon>Micromonosporaceae</taxon>
        <taxon>Paractinoplanes</taxon>
    </lineage>
</organism>
<dbReference type="CDD" id="cd17321">
    <property type="entry name" value="MFS_MMR_MDR_like"/>
    <property type="match status" value="1"/>
</dbReference>
<feature type="transmembrane region" description="Helical" evidence="7">
    <location>
        <begin position="206"/>
        <end position="227"/>
    </location>
</feature>
<dbReference type="PRINTS" id="PR01036">
    <property type="entry name" value="TCRTETB"/>
</dbReference>
<accession>A0A919W966</accession>
<sequence length="467" mass="48361">MTGTRSTGAAARTMVLPLALAQFIASYAASNMNVAISTIADDLGTTVGGIQTTITFFTLTMAALMIPGSKLTDIWGRKFCFNLGLIVYGSGALLAAVAPGLGVMFVGYSILEGIGSALMIPPIYILITVAFEDVASRGRYFGLVSGAAGLGSASGPLIGGLVTSAFGWRASFLLQFAVVAVILLLGRRIVEPARTGPVPAFDPGGAVLSAAGLILLVSGILFASTYGMFSWQVFLPVLAGLAVLALFLAYLGRRERSGREPLLSPRLFRNRVSNLGLATQLVQWLILQGSFFVISVFIQQVRGYDAVRTGLLLTPATVGVLLASAVAGRMARRRPQALLVRWGFMITTIGMILVPLLVRADSPVWTFLPGLFLMGFGVGVMLTASVNVVQSSFGDEDQADISGLSRSVSNLGSSLGVAIAGSVLVAAADPGGAPFAIALGLLAGISLLGLLAAAFLPAHPSRVIPGE</sequence>
<protein>
    <submittedName>
        <fullName evidence="9">MFS transporter</fullName>
    </submittedName>
</protein>
<feature type="transmembrane region" description="Helical" evidence="7">
    <location>
        <begin position="339"/>
        <end position="358"/>
    </location>
</feature>
<keyword evidence="6 7" id="KW-0472">Membrane</keyword>
<dbReference type="AlphaFoldDB" id="A0A919W966"/>
<feature type="transmembrane region" description="Helical" evidence="7">
    <location>
        <begin position="233"/>
        <end position="251"/>
    </location>
</feature>
<dbReference type="GO" id="GO:0005886">
    <property type="term" value="C:plasma membrane"/>
    <property type="evidence" value="ECO:0007669"/>
    <property type="project" value="UniProtKB-SubCell"/>
</dbReference>
<evidence type="ECO:0000313" key="9">
    <source>
        <dbReference type="EMBL" id="GIM95932.1"/>
    </source>
</evidence>
<feature type="transmembrane region" description="Helical" evidence="7">
    <location>
        <begin position="310"/>
        <end position="327"/>
    </location>
</feature>
<dbReference type="PANTHER" id="PTHR42718">
    <property type="entry name" value="MAJOR FACILITATOR SUPERFAMILY MULTIDRUG TRANSPORTER MFSC"/>
    <property type="match status" value="1"/>
</dbReference>
<dbReference type="PROSITE" id="PS50850">
    <property type="entry name" value="MFS"/>
    <property type="match status" value="1"/>
</dbReference>
<feature type="transmembrane region" description="Helical" evidence="7">
    <location>
        <begin position="105"/>
        <end position="127"/>
    </location>
</feature>
<keyword evidence="3" id="KW-1003">Cell membrane</keyword>
<dbReference type="GO" id="GO:0022857">
    <property type="term" value="F:transmembrane transporter activity"/>
    <property type="evidence" value="ECO:0007669"/>
    <property type="project" value="InterPro"/>
</dbReference>
<feature type="transmembrane region" description="Helical" evidence="7">
    <location>
        <begin position="434"/>
        <end position="456"/>
    </location>
</feature>
<feature type="transmembrane region" description="Helical" evidence="7">
    <location>
        <begin position="364"/>
        <end position="389"/>
    </location>
</feature>
<dbReference type="InterPro" id="IPR036259">
    <property type="entry name" value="MFS_trans_sf"/>
</dbReference>
<evidence type="ECO:0000313" key="10">
    <source>
        <dbReference type="Proteomes" id="UP000677082"/>
    </source>
</evidence>
<comment type="caution">
    <text evidence="9">The sequence shown here is derived from an EMBL/GenBank/DDBJ whole genome shotgun (WGS) entry which is preliminary data.</text>
</comment>
<feature type="transmembrane region" description="Helical" evidence="7">
    <location>
        <begin position="47"/>
        <end position="67"/>
    </location>
</feature>
<dbReference type="RefSeq" id="WP_246607940.1">
    <property type="nucleotide sequence ID" value="NZ_BOQN01000102.1"/>
</dbReference>
<evidence type="ECO:0000256" key="6">
    <source>
        <dbReference type="ARBA" id="ARBA00023136"/>
    </source>
</evidence>
<keyword evidence="4 7" id="KW-0812">Transmembrane</keyword>
<feature type="transmembrane region" description="Helical" evidence="7">
    <location>
        <begin position="79"/>
        <end position="99"/>
    </location>
</feature>
<evidence type="ECO:0000256" key="2">
    <source>
        <dbReference type="ARBA" id="ARBA00022448"/>
    </source>
</evidence>
<evidence type="ECO:0000256" key="3">
    <source>
        <dbReference type="ARBA" id="ARBA00022475"/>
    </source>
</evidence>
<gene>
    <name evidence="9" type="ORF">Ato02nite_077250</name>
</gene>
<proteinExistence type="predicted"/>
<feature type="transmembrane region" description="Helical" evidence="7">
    <location>
        <begin position="272"/>
        <end position="298"/>
    </location>
</feature>
<evidence type="ECO:0000256" key="1">
    <source>
        <dbReference type="ARBA" id="ARBA00004651"/>
    </source>
</evidence>
<evidence type="ECO:0000256" key="5">
    <source>
        <dbReference type="ARBA" id="ARBA00022989"/>
    </source>
</evidence>
<reference evidence="9 10" key="1">
    <citation type="submission" date="2021-03" db="EMBL/GenBank/DDBJ databases">
        <title>Whole genome shotgun sequence of Actinoplanes toevensis NBRC 105298.</title>
        <authorList>
            <person name="Komaki H."/>
            <person name="Tamura T."/>
        </authorList>
    </citation>
    <scope>NUCLEOTIDE SEQUENCE [LARGE SCALE GENOMIC DNA]</scope>
    <source>
        <strain evidence="9 10">NBRC 105298</strain>
    </source>
</reference>
<feature type="domain" description="Major facilitator superfamily (MFS) profile" evidence="8">
    <location>
        <begin position="14"/>
        <end position="461"/>
    </location>
</feature>
<feature type="transmembrane region" description="Helical" evidence="7">
    <location>
        <begin position="165"/>
        <end position="185"/>
    </location>
</feature>
<keyword evidence="5 7" id="KW-1133">Transmembrane helix</keyword>
<keyword evidence="2" id="KW-0813">Transport</keyword>
<evidence type="ECO:0000256" key="7">
    <source>
        <dbReference type="SAM" id="Phobius"/>
    </source>
</evidence>
<evidence type="ECO:0000259" key="8">
    <source>
        <dbReference type="PROSITE" id="PS50850"/>
    </source>
</evidence>
<dbReference type="Pfam" id="PF07690">
    <property type="entry name" value="MFS_1"/>
    <property type="match status" value="2"/>
</dbReference>
<dbReference type="InterPro" id="IPR011701">
    <property type="entry name" value="MFS"/>
</dbReference>
<name>A0A919W966_9ACTN</name>
<evidence type="ECO:0000256" key="4">
    <source>
        <dbReference type="ARBA" id="ARBA00022692"/>
    </source>
</evidence>
<feature type="transmembrane region" description="Helical" evidence="7">
    <location>
        <begin position="410"/>
        <end position="428"/>
    </location>
</feature>